<evidence type="ECO:0000256" key="5">
    <source>
        <dbReference type="ARBA" id="ARBA00017871"/>
    </source>
</evidence>
<keyword evidence="12" id="KW-1185">Reference proteome</keyword>
<evidence type="ECO:0000259" key="10">
    <source>
        <dbReference type="Pfam" id="PF01593"/>
    </source>
</evidence>
<evidence type="ECO:0000256" key="4">
    <source>
        <dbReference type="ARBA" id="ARBA00012535"/>
    </source>
</evidence>
<evidence type="ECO:0000256" key="3">
    <source>
        <dbReference type="ARBA" id="ARBA00005833"/>
    </source>
</evidence>
<proteinExistence type="inferred from homology"/>
<dbReference type="RefSeq" id="WP_046501760.1">
    <property type="nucleotide sequence ID" value="NZ_LANI01000001.1"/>
</dbReference>
<dbReference type="AlphaFoldDB" id="A0A0M2RGL0"/>
<evidence type="ECO:0000256" key="1">
    <source>
        <dbReference type="ARBA" id="ARBA00001974"/>
    </source>
</evidence>
<dbReference type="GO" id="GO:0009851">
    <property type="term" value="P:auxin biosynthetic process"/>
    <property type="evidence" value="ECO:0007669"/>
    <property type="project" value="UniProtKB-KW"/>
</dbReference>
<evidence type="ECO:0000256" key="9">
    <source>
        <dbReference type="PIRSR" id="PIRSR601613-1"/>
    </source>
</evidence>
<comment type="caution">
    <text evidence="11">The sequence shown here is derived from an EMBL/GenBank/DDBJ whole genome shotgun (WGS) entry which is preliminary data.</text>
</comment>
<dbReference type="EMBL" id="LANI01000001">
    <property type="protein sequence ID" value="KKJ78688.1"/>
    <property type="molecule type" value="Genomic_DNA"/>
</dbReference>
<evidence type="ECO:0000256" key="6">
    <source>
        <dbReference type="ARBA" id="ARBA00023002"/>
    </source>
</evidence>
<dbReference type="Pfam" id="PF01593">
    <property type="entry name" value="Amino_oxidase"/>
    <property type="match status" value="1"/>
</dbReference>
<keyword evidence="7" id="KW-0073">Auxin biosynthesis</keyword>
<name>A0A0M2RGL0_9PROT</name>
<feature type="binding site" evidence="9">
    <location>
        <position position="216"/>
    </location>
    <ligand>
        <name>FAD</name>
        <dbReference type="ChEBI" id="CHEBI:57692"/>
    </ligand>
</feature>
<evidence type="ECO:0000256" key="2">
    <source>
        <dbReference type="ARBA" id="ARBA00004814"/>
    </source>
</evidence>
<dbReference type="OrthoDB" id="9790035at2"/>
<feature type="binding site" evidence="9">
    <location>
        <begin position="42"/>
        <end position="43"/>
    </location>
    <ligand>
        <name>FAD</name>
        <dbReference type="ChEBI" id="CHEBI:57692"/>
    </ligand>
</feature>
<evidence type="ECO:0000313" key="11">
    <source>
        <dbReference type="EMBL" id="KKJ78688.1"/>
    </source>
</evidence>
<evidence type="ECO:0000256" key="8">
    <source>
        <dbReference type="ARBA" id="ARBA00047321"/>
    </source>
</evidence>
<dbReference type="Gene3D" id="3.50.50.60">
    <property type="entry name" value="FAD/NAD(P)-binding domain"/>
    <property type="match status" value="1"/>
</dbReference>
<feature type="binding site" evidence="9">
    <location>
        <position position="329"/>
    </location>
    <ligand>
        <name>substrate</name>
    </ligand>
</feature>
<organism evidence="11 12">
    <name type="scientific">Kiloniella litopenaei</name>
    <dbReference type="NCBI Taxonomy" id="1549748"/>
    <lineage>
        <taxon>Bacteria</taxon>
        <taxon>Pseudomonadati</taxon>
        <taxon>Pseudomonadota</taxon>
        <taxon>Alphaproteobacteria</taxon>
        <taxon>Rhodospirillales</taxon>
        <taxon>Kiloniellaceae</taxon>
        <taxon>Kiloniella</taxon>
    </lineage>
</organism>
<dbReference type="PRINTS" id="PR00757">
    <property type="entry name" value="AMINEOXDASEF"/>
</dbReference>
<reference evidence="11 12" key="1">
    <citation type="submission" date="2015-03" db="EMBL/GenBank/DDBJ databases">
        <title>Genome sequence of Kiloniella sp. P1-1, isolated from the gut microflora of Pacific white shrimp, Penaeus vannamei.</title>
        <authorList>
            <person name="Shao Z."/>
            <person name="Wang L."/>
            <person name="Li X."/>
        </authorList>
    </citation>
    <scope>NUCLEOTIDE SEQUENCE [LARGE SCALE GENOMIC DNA]</scope>
    <source>
        <strain evidence="11 12">P1-1</strain>
    </source>
</reference>
<sequence>MGNDKVTGELSNPDVIVIGAGIAGVTAARTLMQQGVSVLVLEARDRIGGRAYTEQETFGVPYDHGCTWLHSADVNPLSPLIRDQAGYDIFDFGAREPIYFVRENQTGHQTGRRATAQEVIDIEKAEDALYDDLWAYDAVTHGDISIHDLRPPKNKWDALAQLRKGPFEAGVHSDRLSVIDYQTQYETGTEWMVPQGFAAGIFKTLGPVPVTLGVTVEKVDWQGPTIKVQTNQGTITCRAVVVTVPTEIIADETLKFLPALPADKMAAFHELPMAVLDKITLQFDPAFRSLVPDADTNEAYIEAPQGMNQIDSWHSHLLCPFGQAMSTMFVGGQLARDISADSQEAAKDFALSSLASVLGSDVKKLFRKGHATKWLADTFARGGYAYSNVGKNHLRETARRPVAERLFFAGEALHGKWATMAPGAYLTGQQAANEIIDVLLS</sequence>
<comment type="catalytic activity">
    <reaction evidence="8">
        <text>L-tryptophan + O2 = indole-3-acetamide + CO2 + H2O</text>
        <dbReference type="Rhea" id="RHEA:16165"/>
        <dbReference type="ChEBI" id="CHEBI:15377"/>
        <dbReference type="ChEBI" id="CHEBI:15379"/>
        <dbReference type="ChEBI" id="CHEBI:16031"/>
        <dbReference type="ChEBI" id="CHEBI:16526"/>
        <dbReference type="ChEBI" id="CHEBI:57912"/>
        <dbReference type="EC" id="1.13.12.3"/>
    </reaction>
</comment>
<feature type="domain" description="Amine oxidase" evidence="10">
    <location>
        <begin position="22"/>
        <end position="436"/>
    </location>
</feature>
<gene>
    <name evidence="11" type="ORF">WH95_00975</name>
</gene>
<dbReference type="EC" id="1.13.12.3" evidence="4"/>
<dbReference type="PANTHER" id="PTHR10742:SF410">
    <property type="entry name" value="LYSINE-SPECIFIC HISTONE DEMETHYLASE 2"/>
    <property type="match status" value="1"/>
</dbReference>
<dbReference type="SUPFAM" id="SSF54373">
    <property type="entry name" value="FAD-linked reductases, C-terminal domain"/>
    <property type="match status" value="1"/>
</dbReference>
<comment type="cofactor">
    <cofactor evidence="1">
        <name>FAD</name>
        <dbReference type="ChEBI" id="CHEBI:57692"/>
    </cofactor>
</comment>
<dbReference type="STRING" id="1549748.WH95_00975"/>
<dbReference type="InterPro" id="IPR036188">
    <property type="entry name" value="FAD/NAD-bd_sf"/>
</dbReference>
<dbReference type="Proteomes" id="UP000034491">
    <property type="component" value="Unassembled WGS sequence"/>
</dbReference>
<dbReference type="GO" id="GO:0050361">
    <property type="term" value="F:tryptophan 2-monooxygenase activity"/>
    <property type="evidence" value="ECO:0007669"/>
    <property type="project" value="UniProtKB-EC"/>
</dbReference>
<dbReference type="PANTHER" id="PTHR10742">
    <property type="entry name" value="FLAVIN MONOAMINE OXIDASE"/>
    <property type="match status" value="1"/>
</dbReference>
<protein>
    <recommendedName>
        <fullName evidence="5">Tryptophan 2-monooxygenase</fullName>
        <ecNumber evidence="4">1.13.12.3</ecNumber>
    </recommendedName>
</protein>
<dbReference type="InterPro" id="IPR050281">
    <property type="entry name" value="Flavin_monoamine_oxidase"/>
</dbReference>
<accession>A0A0M2RGL0</accession>
<dbReference type="InterPro" id="IPR001613">
    <property type="entry name" value="Flavin_amine_oxidase"/>
</dbReference>
<dbReference type="SUPFAM" id="SSF51905">
    <property type="entry name" value="FAD/NAD(P)-binding domain"/>
    <property type="match status" value="1"/>
</dbReference>
<dbReference type="InterPro" id="IPR002937">
    <property type="entry name" value="Amino_oxidase"/>
</dbReference>
<comment type="similarity">
    <text evidence="3">Belongs to the tryptophan 2-monooxygenase family.</text>
</comment>
<evidence type="ECO:0000256" key="7">
    <source>
        <dbReference type="ARBA" id="ARBA00023070"/>
    </source>
</evidence>
<evidence type="ECO:0000313" key="12">
    <source>
        <dbReference type="Proteomes" id="UP000034491"/>
    </source>
</evidence>
<comment type="pathway">
    <text evidence="2">Plant hormone metabolism; auxin biosynthesis.</text>
</comment>
<keyword evidence="6" id="KW-0560">Oxidoreductase</keyword>